<proteinExistence type="predicted"/>
<reference evidence="1" key="1">
    <citation type="submission" date="2012-10" db="EMBL/GenBank/DDBJ databases">
        <title>Direct identification of alternative open reading frame translation products in human.</title>
        <authorList>
            <person name="Vanderperre B."/>
            <person name="Lucier J.-F."/>
            <person name="Motard J."/>
            <person name="Tremblay G."/>
            <person name="Vanderperre S."/>
            <person name="Wisztorski M."/>
            <person name="Salzet M."/>
            <person name="Boisvert F.-M."/>
            <person name="Roucou X."/>
        </authorList>
    </citation>
    <scope>NUCLEOTIDE SEQUENCE</scope>
</reference>
<dbReference type="OrthoDB" id="120976at2759"/>
<gene>
    <name evidence="1" type="primary">PKHD1</name>
</gene>
<evidence type="ECO:0000313" key="1">
    <source>
        <dbReference type="EMBL" id="CCO13789.1"/>
    </source>
</evidence>
<sequence length="43" mass="5038">MFYPIPLRRNNHNYLTNSIPEKPVIPEARIDSLGLNSSYKHLQ</sequence>
<protein>
    <submittedName>
        <fullName evidence="1">Alternative protein PKHD1</fullName>
    </submittedName>
</protein>
<dbReference type="AlphaFoldDB" id="L0R5C3"/>
<accession>L0R5C3</accession>
<organism evidence="1">
    <name type="scientific">Homo sapiens</name>
    <name type="common">Human</name>
    <dbReference type="NCBI Taxonomy" id="9606"/>
    <lineage>
        <taxon>Eukaryota</taxon>
        <taxon>Metazoa</taxon>
        <taxon>Chordata</taxon>
        <taxon>Craniata</taxon>
        <taxon>Vertebrata</taxon>
        <taxon>Euteleostomi</taxon>
        <taxon>Mammalia</taxon>
        <taxon>Eutheria</taxon>
        <taxon>Euarchontoglires</taxon>
        <taxon>Primates</taxon>
        <taxon>Haplorrhini</taxon>
        <taxon>Catarrhini</taxon>
        <taxon>Hominidae</taxon>
        <taxon>Homo</taxon>
    </lineage>
</organism>
<dbReference type="ChiTaRS" id="PKHD1">
    <property type="organism name" value="human"/>
</dbReference>
<dbReference type="EMBL" id="HF548078">
    <property type="protein sequence ID" value="CCO13789.1"/>
    <property type="molecule type" value="Genomic_DNA"/>
</dbReference>
<name>L0R5C3_HUMAN</name>